<dbReference type="Proteomes" id="UP000094389">
    <property type="component" value="Unassembled WGS sequence"/>
</dbReference>
<dbReference type="AlphaFoldDB" id="A0A1E4RW41"/>
<dbReference type="PANTHER" id="PTHR31571:SF1">
    <property type="entry name" value="ALTERED INHERITANCE OF MITOCHONDRIA PROTEIN 6"/>
    <property type="match status" value="1"/>
</dbReference>
<evidence type="ECO:0000256" key="3">
    <source>
        <dbReference type="ARBA" id="ARBA00022729"/>
    </source>
</evidence>
<dbReference type="SUPFAM" id="SSF51695">
    <property type="entry name" value="PLC-like phosphodiesterases"/>
    <property type="match status" value="1"/>
</dbReference>
<evidence type="ECO:0000313" key="5">
    <source>
        <dbReference type="Proteomes" id="UP000094389"/>
    </source>
</evidence>
<protein>
    <recommendedName>
        <fullName evidence="2">Altered inheritance of mitochondria protein 6</fullName>
    </recommendedName>
</protein>
<dbReference type="GeneID" id="30987380"/>
<gene>
    <name evidence="4" type="ORF">CYBJADRAFT_131390</name>
</gene>
<proteinExistence type="inferred from homology"/>
<dbReference type="PANTHER" id="PTHR31571">
    <property type="entry name" value="ALTERED INHERITANCE OF MITOCHONDRIA PROTEIN 6"/>
    <property type="match status" value="1"/>
</dbReference>
<dbReference type="STRING" id="983966.A0A1E4RW41"/>
<dbReference type="RefSeq" id="XP_020068536.1">
    <property type="nucleotide sequence ID" value="XM_020212984.1"/>
</dbReference>
<keyword evidence="5" id="KW-1185">Reference proteome</keyword>
<name>A0A1E4RW41_CYBJN</name>
<dbReference type="OrthoDB" id="4153866at2759"/>
<dbReference type="InterPro" id="IPR017946">
    <property type="entry name" value="PLC-like_Pdiesterase_TIM-brl"/>
</dbReference>
<sequence length="298" mass="33027">MASASPLPPIKELLPSLKGSPVTRYQSDFTRDIFVKQIHSHNDYWRDVPLYTALSYGVQSVEADVWHFEDDEVLYVGHHEAALGPQRTLASLYIDPLVQILSQANPENKFTSEQKKPNGVFDTWSSATLYLFIDVKTKGNETWPYVENALQPLLEKGWLTQFNGTDIVPGPVTVIGTGNTPAEYVSSLSTRSFFVDGPLANLTDSTPYTLNPIASGSLAQLIGVDGADQIDIKGLNESQLGLLNETVTKAHSMGIMTRLWDVPWWPVEKRNQVWSQILAVGSDFLNADDLELASEFLS</sequence>
<evidence type="ECO:0000313" key="4">
    <source>
        <dbReference type="EMBL" id="ODV71497.1"/>
    </source>
</evidence>
<comment type="similarity">
    <text evidence="1">Belongs to the AIM6 family.</text>
</comment>
<evidence type="ECO:0000256" key="1">
    <source>
        <dbReference type="ARBA" id="ARBA00008858"/>
    </source>
</evidence>
<dbReference type="InterPro" id="IPR051236">
    <property type="entry name" value="HAT_RTT109-like"/>
</dbReference>
<dbReference type="OMA" id="QRVRFWA"/>
<evidence type="ECO:0000256" key="2">
    <source>
        <dbReference type="ARBA" id="ARBA00014286"/>
    </source>
</evidence>
<organism evidence="4 5">
    <name type="scientific">Cyberlindnera jadinii (strain ATCC 18201 / CBS 1600 / BCRC 20928 / JCM 3617 / NBRC 0987 / NRRL Y-1542)</name>
    <name type="common">Torula yeast</name>
    <name type="synonym">Candida utilis</name>
    <dbReference type="NCBI Taxonomy" id="983966"/>
    <lineage>
        <taxon>Eukaryota</taxon>
        <taxon>Fungi</taxon>
        <taxon>Dikarya</taxon>
        <taxon>Ascomycota</taxon>
        <taxon>Saccharomycotina</taxon>
        <taxon>Saccharomycetes</taxon>
        <taxon>Phaffomycetales</taxon>
        <taxon>Phaffomycetaceae</taxon>
        <taxon>Cyberlindnera</taxon>
    </lineage>
</organism>
<dbReference type="GO" id="GO:0006629">
    <property type="term" value="P:lipid metabolic process"/>
    <property type="evidence" value="ECO:0007669"/>
    <property type="project" value="InterPro"/>
</dbReference>
<keyword evidence="3" id="KW-0732">Signal</keyword>
<dbReference type="EMBL" id="KV453940">
    <property type="protein sequence ID" value="ODV71497.1"/>
    <property type="molecule type" value="Genomic_DNA"/>
</dbReference>
<reference evidence="4 5" key="1">
    <citation type="journal article" date="2016" name="Proc. Natl. Acad. Sci. U.S.A.">
        <title>Comparative genomics of biotechnologically important yeasts.</title>
        <authorList>
            <person name="Riley R."/>
            <person name="Haridas S."/>
            <person name="Wolfe K.H."/>
            <person name="Lopes M.R."/>
            <person name="Hittinger C.T."/>
            <person name="Goeker M."/>
            <person name="Salamov A.A."/>
            <person name="Wisecaver J.H."/>
            <person name="Long T.M."/>
            <person name="Calvey C.H."/>
            <person name="Aerts A.L."/>
            <person name="Barry K.W."/>
            <person name="Choi C."/>
            <person name="Clum A."/>
            <person name="Coughlan A.Y."/>
            <person name="Deshpande S."/>
            <person name="Douglass A.P."/>
            <person name="Hanson S.J."/>
            <person name="Klenk H.-P."/>
            <person name="LaButti K.M."/>
            <person name="Lapidus A."/>
            <person name="Lindquist E.A."/>
            <person name="Lipzen A.M."/>
            <person name="Meier-Kolthoff J.P."/>
            <person name="Ohm R.A."/>
            <person name="Otillar R.P."/>
            <person name="Pangilinan J.L."/>
            <person name="Peng Y."/>
            <person name="Rokas A."/>
            <person name="Rosa C.A."/>
            <person name="Scheuner C."/>
            <person name="Sibirny A.A."/>
            <person name="Slot J.C."/>
            <person name="Stielow J.B."/>
            <person name="Sun H."/>
            <person name="Kurtzman C.P."/>
            <person name="Blackwell M."/>
            <person name="Grigoriev I.V."/>
            <person name="Jeffries T.W."/>
        </authorList>
    </citation>
    <scope>NUCLEOTIDE SEQUENCE [LARGE SCALE GENOMIC DNA]</scope>
    <source>
        <strain evidence="5">ATCC 18201 / CBS 1600 / BCRC 20928 / JCM 3617 / NBRC 0987 / NRRL Y-1542</strain>
    </source>
</reference>
<accession>A0A1E4RW41</accession>
<dbReference type="GO" id="GO:0008081">
    <property type="term" value="F:phosphoric diester hydrolase activity"/>
    <property type="evidence" value="ECO:0007669"/>
    <property type="project" value="InterPro"/>
</dbReference>